<dbReference type="GO" id="GO:0003677">
    <property type="term" value="F:DNA binding"/>
    <property type="evidence" value="ECO:0007669"/>
    <property type="project" value="UniProtKB-KW"/>
</dbReference>
<dbReference type="EMBL" id="QXFM01000066">
    <property type="protein sequence ID" value="RIV88631.1"/>
    <property type="molecule type" value="Genomic_DNA"/>
</dbReference>
<dbReference type="Gene3D" id="1.10.10.10">
    <property type="entry name" value="Winged helix-like DNA-binding domain superfamily/Winged helix DNA-binding domain"/>
    <property type="match status" value="1"/>
</dbReference>
<name>A0A3A1P8Y2_9SPHN</name>
<dbReference type="Pfam" id="PF00027">
    <property type="entry name" value="cNMP_binding"/>
    <property type="match status" value="1"/>
</dbReference>
<keyword evidence="3" id="KW-0804">Transcription</keyword>
<dbReference type="CDD" id="cd00038">
    <property type="entry name" value="CAP_ED"/>
    <property type="match status" value="1"/>
</dbReference>
<dbReference type="PROSITE" id="PS51063">
    <property type="entry name" value="HTH_CRP_2"/>
    <property type="match status" value="1"/>
</dbReference>
<evidence type="ECO:0000313" key="6">
    <source>
        <dbReference type="Proteomes" id="UP000265366"/>
    </source>
</evidence>
<keyword evidence="2" id="KW-0238">DNA-binding</keyword>
<dbReference type="InterPro" id="IPR036390">
    <property type="entry name" value="WH_DNA-bd_sf"/>
</dbReference>
<accession>A0A3A1P8Y2</accession>
<dbReference type="Proteomes" id="UP000265366">
    <property type="component" value="Unassembled WGS sequence"/>
</dbReference>
<dbReference type="SMART" id="SM00419">
    <property type="entry name" value="HTH_CRP"/>
    <property type="match status" value="1"/>
</dbReference>
<evidence type="ECO:0000256" key="1">
    <source>
        <dbReference type="ARBA" id="ARBA00023015"/>
    </source>
</evidence>
<evidence type="ECO:0000313" key="5">
    <source>
        <dbReference type="EMBL" id="RIV88631.1"/>
    </source>
</evidence>
<dbReference type="Pfam" id="PF13545">
    <property type="entry name" value="HTH_Crp_2"/>
    <property type="match status" value="1"/>
</dbReference>
<dbReference type="GO" id="GO:0006355">
    <property type="term" value="P:regulation of DNA-templated transcription"/>
    <property type="evidence" value="ECO:0007669"/>
    <property type="project" value="InterPro"/>
</dbReference>
<dbReference type="InterPro" id="IPR000595">
    <property type="entry name" value="cNMP-bd_dom"/>
</dbReference>
<dbReference type="Gene3D" id="2.60.120.10">
    <property type="entry name" value="Jelly Rolls"/>
    <property type="match status" value="1"/>
</dbReference>
<evidence type="ECO:0000256" key="2">
    <source>
        <dbReference type="ARBA" id="ARBA00023125"/>
    </source>
</evidence>
<protein>
    <submittedName>
        <fullName evidence="5">Crp/Fnr family transcriptional regulator</fullName>
    </submittedName>
</protein>
<organism evidence="5 6">
    <name type="scientific">Aurantiacibacter xanthus</name>
    <dbReference type="NCBI Taxonomy" id="1784712"/>
    <lineage>
        <taxon>Bacteria</taxon>
        <taxon>Pseudomonadati</taxon>
        <taxon>Pseudomonadota</taxon>
        <taxon>Alphaproteobacteria</taxon>
        <taxon>Sphingomonadales</taxon>
        <taxon>Erythrobacteraceae</taxon>
        <taxon>Aurantiacibacter</taxon>
    </lineage>
</organism>
<gene>
    <name evidence="5" type="ORF">D2V17_06990</name>
</gene>
<dbReference type="InterPro" id="IPR036388">
    <property type="entry name" value="WH-like_DNA-bd_sf"/>
</dbReference>
<evidence type="ECO:0000259" key="4">
    <source>
        <dbReference type="PROSITE" id="PS51063"/>
    </source>
</evidence>
<dbReference type="InterPro" id="IPR012318">
    <property type="entry name" value="HTH_CRP"/>
</dbReference>
<sequence length="257" mass="28738">MRTLLDTQVPAPAGGAMPDISKFLATIRQRFSLSEHEGDLIASHLQEVVELKAGDYLVREGQKVGYSSLILEGFAARFKETAAGERQIMEVQIPGDFVDLHSYPLEVLDHSIAALTPCKIARLPHRALTQLIEDHPRFARILWFATMVDASMHREWLLNIGTRNGMARIAHLMCEVYSRSEVVGLTDEGTFRFPLSQTQIGECLGYTQMHVNRMLKKLRQSGLVAGSGQVIEILDWDGLKELGEFDPAYLYLAGREG</sequence>
<dbReference type="SUPFAM" id="SSF51206">
    <property type="entry name" value="cAMP-binding domain-like"/>
    <property type="match status" value="1"/>
</dbReference>
<keyword evidence="1" id="KW-0805">Transcription regulation</keyword>
<dbReference type="OrthoDB" id="6155297at2"/>
<dbReference type="InterPro" id="IPR018490">
    <property type="entry name" value="cNMP-bd_dom_sf"/>
</dbReference>
<feature type="domain" description="HTH crp-type" evidence="4">
    <location>
        <begin position="163"/>
        <end position="237"/>
    </location>
</feature>
<dbReference type="InterPro" id="IPR014710">
    <property type="entry name" value="RmlC-like_jellyroll"/>
</dbReference>
<evidence type="ECO:0000256" key="3">
    <source>
        <dbReference type="ARBA" id="ARBA00023163"/>
    </source>
</evidence>
<proteinExistence type="predicted"/>
<keyword evidence="6" id="KW-1185">Reference proteome</keyword>
<reference evidence="5 6" key="1">
    <citation type="submission" date="2018-08" db="EMBL/GenBank/DDBJ databases">
        <title>Erythrobacter zhengii sp.nov., a bacterium isolated from deep-sea sediment.</title>
        <authorList>
            <person name="Fang C."/>
            <person name="Wu Y.-H."/>
            <person name="Sun C."/>
            <person name="Wang H."/>
            <person name="Cheng H."/>
            <person name="Meng F.-X."/>
            <person name="Wang C.-S."/>
            <person name="Xu X.-W."/>
        </authorList>
    </citation>
    <scope>NUCLEOTIDE SEQUENCE [LARGE SCALE GENOMIC DNA]</scope>
    <source>
        <strain evidence="5 6">CCTCC AB 2015396</strain>
    </source>
</reference>
<dbReference type="AlphaFoldDB" id="A0A3A1P8Y2"/>
<dbReference type="SUPFAM" id="SSF46785">
    <property type="entry name" value="Winged helix' DNA-binding domain"/>
    <property type="match status" value="1"/>
</dbReference>
<comment type="caution">
    <text evidence="5">The sequence shown here is derived from an EMBL/GenBank/DDBJ whole genome shotgun (WGS) entry which is preliminary data.</text>
</comment>